<dbReference type="EMBL" id="VLKW01000011">
    <property type="protein sequence ID" value="TWI43644.1"/>
    <property type="molecule type" value="Genomic_DNA"/>
</dbReference>
<dbReference type="Gene3D" id="3.30.70.1430">
    <property type="entry name" value="Multidrug efflux transporter AcrB pore domain"/>
    <property type="match status" value="2"/>
</dbReference>
<name>A0A562PGS0_9BURK</name>
<comment type="subcellular location">
    <subcellularLocation>
        <location evidence="1 9">Cell inner membrane</location>
        <topology evidence="1 9">Multi-pass membrane protein</topology>
    </subcellularLocation>
</comment>
<dbReference type="EMBL" id="CP046904">
    <property type="protein sequence ID" value="QGZ42498.1"/>
    <property type="molecule type" value="Genomic_DNA"/>
</dbReference>
<reference evidence="11 12" key="1">
    <citation type="journal article" date="2015" name="Stand. Genomic Sci.">
        <title>Genomic Encyclopedia of Bacterial and Archaeal Type Strains, Phase III: the genomes of soil and plant-associated and newly described type strains.</title>
        <authorList>
            <person name="Whitman W.B."/>
            <person name="Woyke T."/>
            <person name="Klenk H.P."/>
            <person name="Zhou Y."/>
            <person name="Lilburn T.G."/>
            <person name="Beck B.J."/>
            <person name="De Vos P."/>
            <person name="Vandamme P."/>
            <person name="Eisen J.A."/>
            <person name="Garrity G."/>
            <person name="Hugenholtz P."/>
            <person name="Kyrpides N.C."/>
        </authorList>
    </citation>
    <scope>NUCLEOTIDE SEQUENCE [LARGE SCALE GENOMIC DNA]</scope>
    <source>
        <strain evidence="11 12">CGMCC 1.10685</strain>
    </source>
</reference>
<gene>
    <name evidence="10" type="ORF">GO485_28015</name>
    <name evidence="11" type="ORF">IP92_04697</name>
</gene>
<dbReference type="FunFam" id="3.30.70.1430:FF:000001">
    <property type="entry name" value="Efflux pump membrane transporter"/>
    <property type="match status" value="1"/>
</dbReference>
<dbReference type="InterPro" id="IPR027463">
    <property type="entry name" value="AcrB_DN_DC_subdom"/>
</dbReference>
<feature type="transmembrane region" description="Helical" evidence="9">
    <location>
        <begin position="439"/>
        <end position="459"/>
    </location>
</feature>
<evidence type="ECO:0000256" key="4">
    <source>
        <dbReference type="ARBA" id="ARBA00022475"/>
    </source>
</evidence>
<dbReference type="InterPro" id="IPR001036">
    <property type="entry name" value="Acrflvin-R"/>
</dbReference>
<reference evidence="11" key="2">
    <citation type="submission" date="2019-07" db="EMBL/GenBank/DDBJ databases">
        <authorList>
            <person name="Whitman W."/>
            <person name="Huntemann M."/>
            <person name="Clum A."/>
            <person name="Pillay M."/>
            <person name="Palaniappan K."/>
            <person name="Varghese N."/>
            <person name="Mikhailova N."/>
            <person name="Stamatis D."/>
            <person name="Reddy T."/>
            <person name="Daum C."/>
            <person name="Shapiro N."/>
            <person name="Ivanova N."/>
            <person name="Kyrpides N."/>
            <person name="Woyke T."/>
        </authorList>
    </citation>
    <scope>NUCLEOTIDE SEQUENCE</scope>
    <source>
        <strain evidence="11">CGMCC 1.10685</strain>
    </source>
</reference>
<keyword evidence="3 9" id="KW-0813">Transport</keyword>
<dbReference type="PRINTS" id="PR00702">
    <property type="entry name" value="ACRIFLAVINRP"/>
</dbReference>
<feature type="transmembrane region" description="Helical" evidence="9">
    <location>
        <begin position="976"/>
        <end position="997"/>
    </location>
</feature>
<evidence type="ECO:0000256" key="8">
    <source>
        <dbReference type="ARBA" id="ARBA00023136"/>
    </source>
</evidence>
<dbReference type="OrthoDB" id="9176627at2"/>
<accession>A0A562PGS0</accession>
<protein>
    <recommendedName>
        <fullName evidence="9">Efflux pump membrane transporter</fullName>
    </recommendedName>
</protein>
<evidence type="ECO:0000256" key="1">
    <source>
        <dbReference type="ARBA" id="ARBA00004429"/>
    </source>
</evidence>
<evidence type="ECO:0000256" key="2">
    <source>
        <dbReference type="ARBA" id="ARBA00010942"/>
    </source>
</evidence>
<dbReference type="Gene3D" id="3.30.2090.10">
    <property type="entry name" value="Multidrug efflux transporter AcrB TolC docking domain, DN and DC subdomains"/>
    <property type="match status" value="2"/>
</dbReference>
<evidence type="ECO:0000313" key="10">
    <source>
        <dbReference type="EMBL" id="QGZ42498.1"/>
    </source>
</evidence>
<comment type="similarity">
    <text evidence="2 9">Belongs to the resistance-nodulation-cell division (RND) (TC 2.A.6) family.</text>
</comment>
<feature type="transmembrane region" description="Helical" evidence="9">
    <location>
        <begin position="342"/>
        <end position="361"/>
    </location>
</feature>
<dbReference type="SUPFAM" id="SSF82693">
    <property type="entry name" value="Multidrug efflux transporter AcrB pore domain, PN1, PN2, PC1 and PC2 subdomains"/>
    <property type="match status" value="4"/>
</dbReference>
<dbReference type="GO" id="GO:0005886">
    <property type="term" value="C:plasma membrane"/>
    <property type="evidence" value="ECO:0007669"/>
    <property type="project" value="UniProtKB-SubCell"/>
</dbReference>
<evidence type="ECO:0000256" key="7">
    <source>
        <dbReference type="ARBA" id="ARBA00022989"/>
    </source>
</evidence>
<dbReference type="SUPFAM" id="SSF82714">
    <property type="entry name" value="Multidrug efflux transporter AcrB TolC docking domain, DN and DC subdomains"/>
    <property type="match status" value="2"/>
</dbReference>
<dbReference type="Proteomes" id="UP000437862">
    <property type="component" value="Chromosome"/>
</dbReference>
<feature type="transmembrane region" description="Helical" evidence="9">
    <location>
        <begin position="12"/>
        <end position="34"/>
    </location>
</feature>
<organism evidence="11 12">
    <name type="scientific">Pseudoduganella flava</name>
    <dbReference type="NCBI Taxonomy" id="871742"/>
    <lineage>
        <taxon>Bacteria</taxon>
        <taxon>Pseudomonadati</taxon>
        <taxon>Pseudomonadota</taxon>
        <taxon>Betaproteobacteria</taxon>
        <taxon>Burkholderiales</taxon>
        <taxon>Oxalobacteraceae</taxon>
        <taxon>Telluria group</taxon>
        <taxon>Pseudoduganella</taxon>
    </lineage>
</organism>
<proteinExistence type="inferred from homology"/>
<feature type="transmembrane region" description="Helical" evidence="9">
    <location>
        <begin position="879"/>
        <end position="897"/>
    </location>
</feature>
<dbReference type="GO" id="GO:0009636">
    <property type="term" value="P:response to toxic substance"/>
    <property type="evidence" value="ECO:0007669"/>
    <property type="project" value="UniProtKB-ARBA"/>
</dbReference>
<keyword evidence="8 9" id="KW-0472">Membrane</keyword>
<dbReference type="NCBIfam" id="TIGR00915">
    <property type="entry name" value="2A0602"/>
    <property type="match status" value="1"/>
</dbReference>
<dbReference type="PANTHER" id="PTHR32063:SF11">
    <property type="entry name" value="CATION OR DRUG EFFLUX SYSTEM PROTEIN"/>
    <property type="match status" value="1"/>
</dbReference>
<feature type="transmembrane region" description="Helical" evidence="9">
    <location>
        <begin position="904"/>
        <end position="926"/>
    </location>
</feature>
<evidence type="ECO:0000256" key="3">
    <source>
        <dbReference type="ARBA" id="ARBA00022448"/>
    </source>
</evidence>
<dbReference type="SUPFAM" id="SSF82866">
    <property type="entry name" value="Multidrug efflux transporter AcrB transmembrane domain"/>
    <property type="match status" value="2"/>
</dbReference>
<dbReference type="Proteomes" id="UP000315112">
    <property type="component" value="Unassembled WGS sequence"/>
</dbReference>
<dbReference type="NCBIfam" id="NF000282">
    <property type="entry name" value="RND_permease_1"/>
    <property type="match status" value="1"/>
</dbReference>
<feature type="transmembrane region" description="Helical" evidence="9">
    <location>
        <begin position="1009"/>
        <end position="1035"/>
    </location>
</feature>
<dbReference type="InterPro" id="IPR004764">
    <property type="entry name" value="MdtF-like"/>
</dbReference>
<keyword evidence="5 9" id="KW-0997">Cell inner membrane</keyword>
<feature type="transmembrane region" description="Helical" evidence="9">
    <location>
        <begin position="396"/>
        <end position="418"/>
    </location>
</feature>
<dbReference type="GO" id="GO:0015562">
    <property type="term" value="F:efflux transmembrane transporter activity"/>
    <property type="evidence" value="ECO:0007669"/>
    <property type="project" value="InterPro"/>
</dbReference>
<dbReference type="GO" id="GO:0042910">
    <property type="term" value="F:xenobiotic transmembrane transporter activity"/>
    <property type="evidence" value="ECO:0007669"/>
    <property type="project" value="TreeGrafter"/>
</dbReference>
<dbReference type="FunFam" id="1.20.1640.10:FF:000001">
    <property type="entry name" value="Efflux pump membrane transporter"/>
    <property type="match status" value="1"/>
</dbReference>
<dbReference type="Gene3D" id="3.30.70.1320">
    <property type="entry name" value="Multidrug efflux transporter AcrB pore domain like"/>
    <property type="match status" value="1"/>
</dbReference>
<keyword evidence="7 9" id="KW-1133">Transmembrane helix</keyword>
<keyword evidence="4" id="KW-1003">Cell membrane</keyword>
<evidence type="ECO:0000313" key="13">
    <source>
        <dbReference type="Proteomes" id="UP000437862"/>
    </source>
</evidence>
<feature type="transmembrane region" description="Helical" evidence="9">
    <location>
        <begin position="471"/>
        <end position="498"/>
    </location>
</feature>
<keyword evidence="13" id="KW-1185">Reference proteome</keyword>
<dbReference type="AlphaFoldDB" id="A0A562PGS0"/>
<evidence type="ECO:0000313" key="11">
    <source>
        <dbReference type="EMBL" id="TWI43644.1"/>
    </source>
</evidence>
<sequence>MNFSRFFVDKPIFAAVLSIIVFVAGLIAIFKLPISEYPDVVPPSVVVSAQYPGADPKVIAETVAAPLEEQINGVENMLYMSSQNTSDGALKLTVTFAIGTNVEQAETAVQNRVQRALPRLPEEVRQIGVTTVKTSPNLTMVVHLNSPDGRYDDLYLRNYAVLNIKDQLARLHGMGEVGLFGSGDYAMRVWLDPQKVAARGLTAGDVVDAIREQNVQVAAGVIGQGPAKDADFQLTVKTQGRLQTVEEFGDIVVKTNPDGAVTHLRDLARLEMGSNSYALRSLLNNKSAVAIPIFEAPNANALQLSADVRATMKRLSKDFPEGVEYSIVYDPTQFVRESIDSVIHTLLEAVILVALVVIVFLQTWRASIIPLLAVPVSVVGTFAVMLGFGFSINTLSLFGLVLAIGIVVDDAIVVVENVERNIENGLSPRDATIQAMKEVSGPIIAIALVLCAVFVPIAFVSGLTGQFYRQFALTIAISTVISAFSSLTLAPALSAALLKGHDEPKDVLTRGMDKVFGGFFRVFNKFFNRSAHKYEGGVRGVLRHKGASLIVYALLGAAGLFMFKAVPPGFVPGQDKQYLIGFAQLPDAASLDRTDAVIRKMSDIAKDIPGVENSISFPGLSINGFTNAPNAGIVFLGLEPFEKRRDKSMSAEAIAAEMNKRMGAVQDAFVMVLPPPPVNGLGTTGGFKLMIEDRGNLGYDELYKAVQAVQMKAWQEPRLQGVFSGYQINVPQLFADVDRVKAKQLGVPLQTIYQTLQINLGSLYVNDFNQFGRTYQVRVQADAQFRSHPEQIAQLKVKNSKGEMIPLSSLMRVKDTYGPDRVQRYNAYVAAELNGAPAPGISSGQAQEIMDQILRDTLPKGITYEWTDLTYQDILAGNTMIYVFPLCVLLVFLVLAAQYESWTLPLAVILIVPMSILCALIGVKLTGGDNNIFTQIALFVLVGLASKNAILIVEFARELEDHGRSVVDAALEACRLRLRPILMTSIAFIMGVLPLVFSSGAGSEMRHAMGVAVFAGMLGVTFFGLFLTPVFYVLLRTLAKRMEKKKAPAHGEADVALVKMEGTHG</sequence>
<evidence type="ECO:0000256" key="9">
    <source>
        <dbReference type="RuleBase" id="RU364070"/>
    </source>
</evidence>
<feature type="transmembrane region" description="Helical" evidence="9">
    <location>
        <begin position="549"/>
        <end position="566"/>
    </location>
</feature>
<evidence type="ECO:0000313" key="12">
    <source>
        <dbReference type="Proteomes" id="UP000315112"/>
    </source>
</evidence>
<dbReference type="PANTHER" id="PTHR32063">
    <property type="match status" value="1"/>
</dbReference>
<feature type="transmembrane region" description="Helical" evidence="9">
    <location>
        <begin position="932"/>
        <end position="955"/>
    </location>
</feature>
<feature type="transmembrane region" description="Helical" evidence="9">
    <location>
        <begin position="368"/>
        <end position="390"/>
    </location>
</feature>
<evidence type="ECO:0000256" key="6">
    <source>
        <dbReference type="ARBA" id="ARBA00022692"/>
    </source>
</evidence>
<reference evidence="10 13" key="3">
    <citation type="submission" date="2019-12" db="EMBL/GenBank/DDBJ databases">
        <title>Draft Genome Sequences of Six Type Strains of the Genus Massilia.</title>
        <authorList>
            <person name="Miess H."/>
            <person name="Frediansyah A."/>
            <person name="Goeker M."/>
            <person name="Gross H."/>
        </authorList>
    </citation>
    <scope>NUCLEOTIDE SEQUENCE [LARGE SCALE GENOMIC DNA]</scope>
    <source>
        <strain evidence="10 13">DSM 26639</strain>
    </source>
</reference>
<dbReference type="Pfam" id="PF00873">
    <property type="entry name" value="ACR_tran"/>
    <property type="match status" value="1"/>
</dbReference>
<evidence type="ECO:0000256" key="5">
    <source>
        <dbReference type="ARBA" id="ARBA00022519"/>
    </source>
</evidence>
<dbReference type="Gene3D" id="3.30.70.1440">
    <property type="entry name" value="Multidrug efflux transporter AcrB pore domain"/>
    <property type="match status" value="1"/>
</dbReference>
<dbReference type="RefSeq" id="WP_145879805.1">
    <property type="nucleotide sequence ID" value="NZ_CP046904.1"/>
</dbReference>
<keyword evidence="6 9" id="KW-0812">Transmembrane</keyword>
<dbReference type="Gene3D" id="1.20.1640.10">
    <property type="entry name" value="Multidrug efflux transporter AcrB transmembrane domain"/>
    <property type="match status" value="2"/>
</dbReference>